<dbReference type="FunFam" id="1.10.287.950:FF:000001">
    <property type="entry name" value="Methyl-accepting chemotaxis sensory transducer"/>
    <property type="match status" value="1"/>
</dbReference>
<keyword evidence="5" id="KW-0472">Membrane</keyword>
<dbReference type="SUPFAM" id="SSF58104">
    <property type="entry name" value="Methyl-accepting chemotaxis protein (MCP) signaling domain"/>
    <property type="match status" value="1"/>
</dbReference>
<evidence type="ECO:0000256" key="5">
    <source>
        <dbReference type="SAM" id="Phobius"/>
    </source>
</evidence>
<feature type="transmembrane region" description="Helical" evidence="5">
    <location>
        <begin position="338"/>
        <end position="359"/>
    </location>
</feature>
<dbReference type="Gene3D" id="1.10.287.950">
    <property type="entry name" value="Methyl-accepting chemotaxis protein"/>
    <property type="match status" value="1"/>
</dbReference>
<comment type="subcellular location">
    <subcellularLocation>
        <location evidence="1">Membrane</location>
    </subcellularLocation>
</comment>
<evidence type="ECO:0000259" key="7">
    <source>
        <dbReference type="PROSITE" id="PS50885"/>
    </source>
</evidence>
<evidence type="ECO:0000256" key="3">
    <source>
        <dbReference type="ARBA" id="ARBA00029447"/>
    </source>
</evidence>
<keyword evidence="5" id="KW-1133">Transmembrane helix</keyword>
<keyword evidence="2 4" id="KW-0807">Transducer</keyword>
<dbReference type="GO" id="GO:0007165">
    <property type="term" value="P:signal transduction"/>
    <property type="evidence" value="ECO:0007669"/>
    <property type="project" value="UniProtKB-KW"/>
</dbReference>
<dbReference type="Pfam" id="PF00015">
    <property type="entry name" value="MCPsignal"/>
    <property type="match status" value="1"/>
</dbReference>
<evidence type="ECO:0000313" key="9">
    <source>
        <dbReference type="Proteomes" id="UP000310016"/>
    </source>
</evidence>
<keyword evidence="9" id="KW-1185">Reference proteome</keyword>
<evidence type="ECO:0000313" key="8">
    <source>
        <dbReference type="EMBL" id="TJZ72962.1"/>
    </source>
</evidence>
<dbReference type="Proteomes" id="UP000310016">
    <property type="component" value="Unassembled WGS sequence"/>
</dbReference>
<dbReference type="PANTHER" id="PTHR32089:SF112">
    <property type="entry name" value="LYSOZYME-LIKE PROTEIN-RELATED"/>
    <property type="match status" value="1"/>
</dbReference>
<reference evidence="8 9" key="1">
    <citation type="submission" date="2019-04" db="EMBL/GenBank/DDBJ databases">
        <title>Chitiniphilus eburnea sp. nov., a novel chitinolytic bacterium isolated from aquaculture sludge.</title>
        <authorList>
            <person name="Sheng M."/>
        </authorList>
    </citation>
    <scope>NUCLEOTIDE SEQUENCE [LARGE SCALE GENOMIC DNA]</scope>
    <source>
        <strain evidence="8 9">HX-2-15</strain>
    </source>
</reference>
<feature type="transmembrane region" description="Helical" evidence="5">
    <location>
        <begin position="12"/>
        <end position="34"/>
    </location>
</feature>
<dbReference type="CDD" id="cd06225">
    <property type="entry name" value="HAMP"/>
    <property type="match status" value="1"/>
</dbReference>
<name>A0A4U0PZ69_9NEIS</name>
<proteinExistence type="inferred from homology"/>
<dbReference type="CDD" id="cd12913">
    <property type="entry name" value="PDC1_MCP_like"/>
    <property type="match status" value="1"/>
</dbReference>
<accession>A0A4U0PZ69</accession>
<dbReference type="InterPro" id="IPR004089">
    <property type="entry name" value="MCPsignal_dom"/>
</dbReference>
<dbReference type="Pfam" id="PF00672">
    <property type="entry name" value="HAMP"/>
    <property type="match status" value="1"/>
</dbReference>
<dbReference type="PROSITE" id="PS50111">
    <property type="entry name" value="CHEMOTAXIS_TRANSDUC_2"/>
    <property type="match status" value="1"/>
</dbReference>
<dbReference type="EMBL" id="SUMF01000013">
    <property type="protein sequence ID" value="TJZ72962.1"/>
    <property type="molecule type" value="Genomic_DNA"/>
</dbReference>
<evidence type="ECO:0000259" key="6">
    <source>
        <dbReference type="PROSITE" id="PS50111"/>
    </source>
</evidence>
<dbReference type="CDD" id="cd11386">
    <property type="entry name" value="MCP_signal"/>
    <property type="match status" value="1"/>
</dbReference>
<comment type="caution">
    <text evidence="8">The sequence shown here is derived from an EMBL/GenBank/DDBJ whole genome shotgun (WGS) entry which is preliminary data.</text>
</comment>
<gene>
    <name evidence="8" type="ORF">FAZ21_12140</name>
</gene>
<dbReference type="PROSITE" id="PS50885">
    <property type="entry name" value="HAMP"/>
    <property type="match status" value="1"/>
</dbReference>
<dbReference type="PANTHER" id="PTHR32089">
    <property type="entry name" value="METHYL-ACCEPTING CHEMOTAXIS PROTEIN MCPB"/>
    <property type="match status" value="1"/>
</dbReference>
<organism evidence="8 9">
    <name type="scientific">Chitiniphilus eburneus</name>
    <dbReference type="NCBI Taxonomy" id="2571148"/>
    <lineage>
        <taxon>Bacteria</taxon>
        <taxon>Pseudomonadati</taxon>
        <taxon>Pseudomonadota</taxon>
        <taxon>Betaproteobacteria</taxon>
        <taxon>Neisseriales</taxon>
        <taxon>Chitinibacteraceae</taxon>
        <taxon>Chitiniphilus</taxon>
    </lineage>
</organism>
<feature type="domain" description="HAMP" evidence="7">
    <location>
        <begin position="358"/>
        <end position="412"/>
    </location>
</feature>
<dbReference type="GO" id="GO:0016020">
    <property type="term" value="C:membrane"/>
    <property type="evidence" value="ECO:0007669"/>
    <property type="project" value="UniProtKB-SubCell"/>
</dbReference>
<evidence type="ECO:0000256" key="4">
    <source>
        <dbReference type="PROSITE-ProRule" id="PRU00284"/>
    </source>
</evidence>
<dbReference type="InterPro" id="IPR003660">
    <property type="entry name" value="HAMP_dom"/>
</dbReference>
<sequence length="689" mass="74703">MPRLKDWSLRTKVLVAAGLAVAVGFAVMIATIAIQIQRAAVADGHADLDTQAEAYSRQVSAYFAEAFALPRHLGQAVLAQQTVAPPDRKTTNVMIDQLLQGFPTASGLWMLWEPNAFDGKDDEFRLDWPHHDPTGRYTPYFTRTAGKVSQDTMVPRDQIKDFDQYRDHPQDYQPPYDKPGWGDFYLQPKNGQRPILTEPAVYEVQDTKVLMSSVTLPLMRDGKVLGVAGLDMPLASLVSGIGQYKPMGVGHVSLISNGGLVVIGPDAAQLGQPLRDADFPEGFKARVASGQAMQFERDGVLYSYRPVTIDDTGQAWSLGLAVPLSAIEQRAVDARNRAILVGVIAIMLIVALLSVLLAVMTRPLARLATAMEHLSSGEGDLTRRLEVVSHDEIGRTSEAFNRFMGNLQSMFREVHTYSDSIGVAATQLRDSADRVTQASHQQAEAAAATAASVEEVTVSSQHIAGFTGDFRETARAASSGTAEGQEQVNQVAAEVARIDESMQQLDDTMSKLAEQSQRVNLIVQSIRGIADQTNLLALNAAIEAARAGEQGRGFAVVADEVRQLAERTGVATVEINQIVAEIQREIDAAGKGTGQARGQIRDSVARSREAAGSLVDIRQRADSLVDSVRQIADATREQASASTDIAQHIERISNMAQQNNDVVDQVSLAVSDLDRLSSSLRGIVNRFRI</sequence>
<dbReference type="SMART" id="SM00283">
    <property type="entry name" value="MA"/>
    <property type="match status" value="1"/>
</dbReference>
<dbReference type="Gene3D" id="3.30.450.20">
    <property type="entry name" value="PAS domain"/>
    <property type="match status" value="1"/>
</dbReference>
<dbReference type="GO" id="GO:0006935">
    <property type="term" value="P:chemotaxis"/>
    <property type="evidence" value="ECO:0007669"/>
    <property type="project" value="UniProtKB-ARBA"/>
</dbReference>
<feature type="domain" description="Methyl-accepting transducer" evidence="6">
    <location>
        <begin position="417"/>
        <end position="653"/>
    </location>
</feature>
<dbReference type="AlphaFoldDB" id="A0A4U0PZ69"/>
<keyword evidence="5" id="KW-0812">Transmembrane</keyword>
<protein>
    <submittedName>
        <fullName evidence="8">Methyl-accepting chemotaxis protein</fullName>
    </submittedName>
</protein>
<dbReference type="SMART" id="SM00304">
    <property type="entry name" value="HAMP"/>
    <property type="match status" value="1"/>
</dbReference>
<evidence type="ECO:0000256" key="1">
    <source>
        <dbReference type="ARBA" id="ARBA00004370"/>
    </source>
</evidence>
<dbReference type="RefSeq" id="WP_136773707.1">
    <property type="nucleotide sequence ID" value="NZ_CP156074.1"/>
</dbReference>
<dbReference type="OrthoDB" id="8576332at2"/>
<evidence type="ECO:0000256" key="2">
    <source>
        <dbReference type="ARBA" id="ARBA00023224"/>
    </source>
</evidence>
<comment type="similarity">
    <text evidence="3">Belongs to the methyl-accepting chemotaxis (MCP) protein family.</text>
</comment>